<dbReference type="CDD" id="cd00866">
    <property type="entry name" value="PEBP_euk"/>
    <property type="match status" value="1"/>
</dbReference>
<name>A0A139AMD0_GONPJ</name>
<protein>
    <submittedName>
        <fullName evidence="3">PEBP-like protein</fullName>
    </submittedName>
</protein>
<dbReference type="PANTHER" id="PTHR11362">
    <property type="entry name" value="PHOSPHATIDYLETHANOLAMINE-BINDING PROTEIN"/>
    <property type="match status" value="1"/>
</dbReference>
<feature type="region of interest" description="Disordered" evidence="2">
    <location>
        <begin position="480"/>
        <end position="539"/>
    </location>
</feature>
<evidence type="ECO:0000313" key="4">
    <source>
        <dbReference type="Proteomes" id="UP000070544"/>
    </source>
</evidence>
<dbReference type="SUPFAM" id="SSF49777">
    <property type="entry name" value="PEBP-like"/>
    <property type="match status" value="1"/>
</dbReference>
<dbReference type="InterPro" id="IPR008914">
    <property type="entry name" value="PEBP"/>
</dbReference>
<sequence>MSRSAPPSSAQDGEQKATPVVLTALDTAYAEALKVFEIERKNVKSRIAELSQRVEDAKRTVDLTKTESEKVTANSQLEELVHAKRLAELDLEWSFLRNHSKYRRGNNFQVDPSSPISVAMKHDNFVKTKYPLLLSSASRFDVLTDLFGAVSAPITQRHKRRHQLTTSPSRFLNPEVDVEVAYRVPKSIPSKNDPPEPALRVLRIGEKVIFGSVPVESPEVTITTNDERTRYFTLLMLDLDRPNVETKAYEEWCHWLVTDIPVTSHAVLPSFPISNNPAPAPPSFPGNTILPYIPPLPAKQNPRKIRRYTLLVIEQLSPKLDLDFSSVVASAEAARSAVTPSQAAVEGPGELSWQVRERGVVLPLLKFLKGEGAAKLPTGAEMVVKGMALWGAEWDVGLGAVFKTLGLHEPVFANPPKNVEVFLSRVEARQNLLESTRFANPLTSTPSFSDPLLVQRIQSAREERLPPRLITKGAITVKRLKEAEAQPKSSKPAGSKKKEGKASKKAPAPAEPAKKESALQKRVSRRLGDGGIPSGRGRFGVTAAVGLVNLRRRDTLS</sequence>
<dbReference type="Pfam" id="PF01161">
    <property type="entry name" value="PBP"/>
    <property type="match status" value="1"/>
</dbReference>
<dbReference type="InterPro" id="IPR036610">
    <property type="entry name" value="PEBP-like_sf"/>
</dbReference>
<evidence type="ECO:0000313" key="3">
    <source>
        <dbReference type="EMBL" id="KXS17724.1"/>
    </source>
</evidence>
<keyword evidence="4" id="KW-1185">Reference proteome</keyword>
<proteinExistence type="predicted"/>
<evidence type="ECO:0000256" key="2">
    <source>
        <dbReference type="SAM" id="MobiDB-lite"/>
    </source>
</evidence>
<dbReference type="STRING" id="1344416.A0A139AMD0"/>
<dbReference type="InterPro" id="IPR035810">
    <property type="entry name" value="PEBP_euk"/>
</dbReference>
<feature type="compositionally biased region" description="Gly residues" evidence="2">
    <location>
        <begin position="529"/>
        <end position="538"/>
    </location>
</feature>
<dbReference type="Gene3D" id="3.90.280.10">
    <property type="entry name" value="PEBP-like"/>
    <property type="match status" value="1"/>
</dbReference>
<gene>
    <name evidence="3" type="ORF">M427DRAFT_42826</name>
</gene>
<dbReference type="Proteomes" id="UP000070544">
    <property type="component" value="Unassembled WGS sequence"/>
</dbReference>
<accession>A0A139AMD0</accession>
<keyword evidence="1" id="KW-0175">Coiled coil</keyword>
<feature type="coiled-coil region" evidence="1">
    <location>
        <begin position="33"/>
        <end position="67"/>
    </location>
</feature>
<dbReference type="PANTHER" id="PTHR11362:SF82">
    <property type="entry name" value="PHOSPHATIDYLETHANOLAMINE-BINDING PROTEIN 4"/>
    <property type="match status" value="1"/>
</dbReference>
<dbReference type="OrthoDB" id="2153661at2759"/>
<dbReference type="AlphaFoldDB" id="A0A139AMD0"/>
<evidence type="ECO:0000256" key="1">
    <source>
        <dbReference type="SAM" id="Coils"/>
    </source>
</evidence>
<reference evidence="3 4" key="1">
    <citation type="journal article" date="2015" name="Genome Biol. Evol.">
        <title>Phylogenomic analyses indicate that early fungi evolved digesting cell walls of algal ancestors of land plants.</title>
        <authorList>
            <person name="Chang Y."/>
            <person name="Wang S."/>
            <person name="Sekimoto S."/>
            <person name="Aerts A.L."/>
            <person name="Choi C."/>
            <person name="Clum A."/>
            <person name="LaButti K.M."/>
            <person name="Lindquist E.A."/>
            <person name="Yee Ngan C."/>
            <person name="Ohm R.A."/>
            <person name="Salamov A.A."/>
            <person name="Grigoriev I.V."/>
            <person name="Spatafora J.W."/>
            <person name="Berbee M.L."/>
        </authorList>
    </citation>
    <scope>NUCLEOTIDE SEQUENCE [LARGE SCALE GENOMIC DNA]</scope>
    <source>
        <strain evidence="3 4">JEL478</strain>
    </source>
</reference>
<organism evidence="3 4">
    <name type="scientific">Gonapodya prolifera (strain JEL478)</name>
    <name type="common">Monoblepharis prolifera</name>
    <dbReference type="NCBI Taxonomy" id="1344416"/>
    <lineage>
        <taxon>Eukaryota</taxon>
        <taxon>Fungi</taxon>
        <taxon>Fungi incertae sedis</taxon>
        <taxon>Chytridiomycota</taxon>
        <taxon>Chytridiomycota incertae sedis</taxon>
        <taxon>Monoblepharidomycetes</taxon>
        <taxon>Monoblepharidales</taxon>
        <taxon>Gonapodyaceae</taxon>
        <taxon>Gonapodya</taxon>
    </lineage>
</organism>
<dbReference type="EMBL" id="KQ965745">
    <property type="protein sequence ID" value="KXS17724.1"/>
    <property type="molecule type" value="Genomic_DNA"/>
</dbReference>